<feature type="domain" description="Neurotransmitter-gated ion-channel ligand-binding" evidence="19">
    <location>
        <begin position="33"/>
        <end position="262"/>
    </location>
</feature>
<evidence type="ECO:0000256" key="5">
    <source>
        <dbReference type="ARBA" id="ARBA00022729"/>
    </source>
</evidence>
<evidence type="ECO:0000256" key="3">
    <source>
        <dbReference type="ARBA" id="ARBA00022475"/>
    </source>
</evidence>
<keyword evidence="13" id="KW-0628">Postsynaptic cell membrane</keyword>
<keyword evidence="8 17" id="KW-0406">Ion transport</keyword>
<dbReference type="GO" id="GO:0007271">
    <property type="term" value="P:synaptic transmission, cholinergic"/>
    <property type="evidence" value="ECO:0007669"/>
    <property type="project" value="UniProtKB-ARBA"/>
</dbReference>
<feature type="transmembrane region" description="Helical" evidence="17">
    <location>
        <begin position="327"/>
        <end position="349"/>
    </location>
</feature>
<protein>
    <submittedName>
        <fullName evidence="22">Uncharacterized protein</fullName>
    </submittedName>
</protein>
<evidence type="ECO:0000313" key="22">
    <source>
        <dbReference type="WBParaSite" id="PSAMB.scaffold172size69389.g2870.t1"/>
    </source>
</evidence>
<dbReference type="InterPro" id="IPR002394">
    <property type="entry name" value="Nicotinic_acetylcholine_rcpt"/>
</dbReference>
<feature type="region of interest" description="Disordered" evidence="18">
    <location>
        <begin position="377"/>
        <end position="407"/>
    </location>
</feature>
<dbReference type="SUPFAM" id="SSF63712">
    <property type="entry name" value="Nicotinic receptor ligand binding domain-like"/>
    <property type="match status" value="1"/>
</dbReference>
<accession>A0A914VAH8</accession>
<keyword evidence="9 17" id="KW-0472">Membrane</keyword>
<evidence type="ECO:0000256" key="9">
    <source>
        <dbReference type="ARBA" id="ARBA00023136"/>
    </source>
</evidence>
<feature type="transmembrane region" description="Helical" evidence="17">
    <location>
        <begin position="510"/>
        <end position="528"/>
    </location>
</feature>
<dbReference type="FunFam" id="1.20.58.390:FF:000001">
    <property type="entry name" value="Neuronal nicotinic acetylcholine receptor subunit 3"/>
    <property type="match status" value="1"/>
</dbReference>
<dbReference type="GO" id="GO:0004888">
    <property type="term" value="F:transmembrane signaling receptor activity"/>
    <property type="evidence" value="ECO:0007669"/>
    <property type="project" value="InterPro"/>
</dbReference>
<dbReference type="Pfam" id="PF02931">
    <property type="entry name" value="Neur_chan_LBD"/>
    <property type="match status" value="1"/>
</dbReference>
<evidence type="ECO:0000256" key="17">
    <source>
        <dbReference type="RuleBase" id="RU000687"/>
    </source>
</evidence>
<dbReference type="InterPro" id="IPR038050">
    <property type="entry name" value="Neuro_actylchol_rec"/>
</dbReference>
<comment type="subcellular location">
    <subcellularLocation>
        <location evidence="16">Postsynaptic cell membrane</location>
        <topology evidence="16">Multi-pass membrane protein</topology>
    </subcellularLocation>
</comment>
<evidence type="ECO:0000256" key="13">
    <source>
        <dbReference type="ARBA" id="ARBA00023257"/>
    </source>
</evidence>
<evidence type="ECO:0000259" key="19">
    <source>
        <dbReference type="Pfam" id="PF02931"/>
    </source>
</evidence>
<keyword evidence="7" id="KW-0770">Synapse</keyword>
<dbReference type="PROSITE" id="PS00236">
    <property type="entry name" value="NEUROTR_ION_CHANNEL"/>
    <property type="match status" value="1"/>
</dbReference>
<keyword evidence="5 17" id="KW-0732">Signal</keyword>
<sequence length="564" mass="65281">MRSSLLITHSVTFVFILGCLTTPCKASANRYADQLYEDLLYYYNKNVRPVKNASDVLQVKFGASLIRLIDVDEISQVLTTNLWLEMQWVDDKLKWEPEKWDNIKKLHVPSDQIWTPDILLYNNADGDPHITIMSDALVYHTGVIVWKPPAIYKSFCPIDIEYFPYDKQSCSLKFGGWTYNGFFLDLQQIPSKPGDVVETKYDEKGNEYQYLEQGMDLSFFYRSREWDLIELTSMRHEQLYPGCCGQEFYIDISFHIVLQRKTLFYTVNLVIPCMLIAILTTFVFYIPSRDHKITFAISILVTLTVFYLVLIELIPPTSLVIPLIGKYLLFTMFLVSISIITSVATVNLYRRRGTTHAMPRWMRIVFVEFLPKPLGIKPREKSGHDSDEDSTISVSDIPESSRPSSRRASPYFMSVDQYVNTHLRLTQLAQLRGMHPPSSRRASPYFMSVDQYVNTHLRLTQLAQLRGMHPDLIRRMIDNVAFIADHFRVLEKEESVSEDWSYVAMVIDRLFLVLFTFVNLIGTVLIILQSPSLYDLREELAITPPTKPLGGDTYSWTNETSDLF</sequence>
<evidence type="ECO:0000256" key="7">
    <source>
        <dbReference type="ARBA" id="ARBA00023018"/>
    </source>
</evidence>
<evidence type="ECO:0000259" key="20">
    <source>
        <dbReference type="Pfam" id="PF02932"/>
    </source>
</evidence>
<dbReference type="InterPro" id="IPR018000">
    <property type="entry name" value="Neurotransmitter_ion_chnl_CS"/>
</dbReference>
<feature type="signal peptide" evidence="17">
    <location>
        <begin position="1"/>
        <end position="26"/>
    </location>
</feature>
<dbReference type="CDD" id="cd19064">
    <property type="entry name" value="LGIC_TM_nAChR"/>
    <property type="match status" value="1"/>
</dbReference>
<keyword evidence="21" id="KW-1185">Reference proteome</keyword>
<evidence type="ECO:0000256" key="12">
    <source>
        <dbReference type="ARBA" id="ARBA00023180"/>
    </source>
</evidence>
<dbReference type="InterPro" id="IPR006201">
    <property type="entry name" value="Neur_channel"/>
</dbReference>
<dbReference type="PRINTS" id="PR00254">
    <property type="entry name" value="NICOTINICR"/>
</dbReference>
<keyword evidence="4 17" id="KW-0812">Transmembrane</keyword>
<dbReference type="InterPro" id="IPR036734">
    <property type="entry name" value="Neur_chan_lig-bd_sf"/>
</dbReference>
<evidence type="ECO:0000256" key="6">
    <source>
        <dbReference type="ARBA" id="ARBA00022989"/>
    </source>
</evidence>
<dbReference type="Proteomes" id="UP000887566">
    <property type="component" value="Unplaced"/>
</dbReference>
<evidence type="ECO:0000313" key="21">
    <source>
        <dbReference type="Proteomes" id="UP000887566"/>
    </source>
</evidence>
<dbReference type="FunFam" id="1.20.58.390:FF:000022">
    <property type="entry name" value="Nicotinic acetylcholine receptor subunit alpha4"/>
    <property type="match status" value="1"/>
</dbReference>
<evidence type="ECO:0000256" key="14">
    <source>
        <dbReference type="ARBA" id="ARBA00023286"/>
    </source>
</evidence>
<feature type="domain" description="Neurotransmitter-gated ion-channel transmembrane" evidence="20">
    <location>
        <begin position="269"/>
        <end position="526"/>
    </location>
</feature>
<dbReference type="AlphaFoldDB" id="A0A914VAH8"/>
<dbReference type="Gene3D" id="1.20.58.390">
    <property type="entry name" value="Neurotransmitter-gated ion-channel transmembrane domain"/>
    <property type="match status" value="2"/>
</dbReference>
<dbReference type="InterPro" id="IPR006029">
    <property type="entry name" value="Neurotrans-gated_channel_TM"/>
</dbReference>
<evidence type="ECO:0000256" key="10">
    <source>
        <dbReference type="ARBA" id="ARBA00023157"/>
    </source>
</evidence>
<evidence type="ECO:0000256" key="8">
    <source>
        <dbReference type="ARBA" id="ARBA00023065"/>
    </source>
</evidence>
<keyword evidence="12" id="KW-0325">Glycoprotein</keyword>
<name>A0A914VAH8_9BILA</name>
<evidence type="ECO:0000256" key="15">
    <source>
        <dbReference type="ARBA" id="ARBA00023303"/>
    </source>
</evidence>
<evidence type="ECO:0000256" key="4">
    <source>
        <dbReference type="ARBA" id="ARBA00022692"/>
    </source>
</evidence>
<evidence type="ECO:0000256" key="1">
    <source>
        <dbReference type="ARBA" id="ARBA00009237"/>
    </source>
</evidence>
<organism evidence="21 22">
    <name type="scientific">Plectus sambesii</name>
    <dbReference type="NCBI Taxonomy" id="2011161"/>
    <lineage>
        <taxon>Eukaryota</taxon>
        <taxon>Metazoa</taxon>
        <taxon>Ecdysozoa</taxon>
        <taxon>Nematoda</taxon>
        <taxon>Chromadorea</taxon>
        <taxon>Plectida</taxon>
        <taxon>Plectina</taxon>
        <taxon>Plectoidea</taxon>
        <taxon>Plectidae</taxon>
        <taxon>Plectus</taxon>
    </lineage>
</organism>
<proteinExistence type="inferred from homology"/>
<comment type="similarity">
    <text evidence="1">Belongs to the ligand-gated ion channel (TC 1.A.9) family. Acetylcholine receptor (TC 1.A.9.1) subfamily.</text>
</comment>
<reference evidence="22" key="1">
    <citation type="submission" date="2022-11" db="UniProtKB">
        <authorList>
            <consortium name="WormBaseParasite"/>
        </authorList>
    </citation>
    <scope>IDENTIFICATION</scope>
</reference>
<dbReference type="PROSITE" id="PS51257">
    <property type="entry name" value="PROKAR_LIPOPROTEIN"/>
    <property type="match status" value="1"/>
</dbReference>
<dbReference type="InterPro" id="IPR036719">
    <property type="entry name" value="Neuro-gated_channel_TM_sf"/>
</dbReference>
<dbReference type="PRINTS" id="PR00252">
    <property type="entry name" value="NRIONCHANNEL"/>
</dbReference>
<feature type="transmembrane region" description="Helical" evidence="17">
    <location>
        <begin position="293"/>
        <end position="315"/>
    </location>
</feature>
<keyword evidence="15 17" id="KW-0407">Ion channel</keyword>
<dbReference type="Gene3D" id="2.70.170.10">
    <property type="entry name" value="Neurotransmitter-gated ion-channel ligand-binding domain"/>
    <property type="match status" value="1"/>
</dbReference>
<dbReference type="WBParaSite" id="PSAMB.scaffold172size69389.g2870.t1">
    <property type="protein sequence ID" value="PSAMB.scaffold172size69389.g2870.t1"/>
    <property type="gene ID" value="PSAMB.scaffold172size69389.g2870"/>
</dbReference>
<dbReference type="InterPro" id="IPR006202">
    <property type="entry name" value="Neur_chan_lig-bd"/>
</dbReference>
<keyword evidence="14" id="KW-1071">Ligand-gated ion channel</keyword>
<keyword evidence="11" id="KW-0675">Receptor</keyword>
<feature type="transmembrane region" description="Helical" evidence="17">
    <location>
        <begin position="263"/>
        <end position="286"/>
    </location>
</feature>
<feature type="compositionally biased region" description="Low complexity" evidence="18">
    <location>
        <begin position="393"/>
        <end position="407"/>
    </location>
</feature>
<evidence type="ECO:0000256" key="18">
    <source>
        <dbReference type="SAM" id="MobiDB-lite"/>
    </source>
</evidence>
<evidence type="ECO:0000256" key="11">
    <source>
        <dbReference type="ARBA" id="ARBA00023170"/>
    </source>
</evidence>
<dbReference type="GO" id="GO:0022848">
    <property type="term" value="F:acetylcholine-gated monoatomic cation-selective channel activity"/>
    <property type="evidence" value="ECO:0007669"/>
    <property type="project" value="InterPro"/>
</dbReference>
<keyword evidence="10" id="KW-1015">Disulfide bond</keyword>
<dbReference type="PANTHER" id="PTHR18945">
    <property type="entry name" value="NEUROTRANSMITTER GATED ION CHANNEL"/>
    <property type="match status" value="1"/>
</dbReference>
<dbReference type="SUPFAM" id="SSF90112">
    <property type="entry name" value="Neurotransmitter-gated ion-channel transmembrane pore"/>
    <property type="match status" value="1"/>
</dbReference>
<dbReference type="Pfam" id="PF02932">
    <property type="entry name" value="Neur_chan_memb"/>
    <property type="match status" value="1"/>
</dbReference>
<dbReference type="GO" id="GO:0045211">
    <property type="term" value="C:postsynaptic membrane"/>
    <property type="evidence" value="ECO:0007669"/>
    <property type="project" value="UniProtKB-SubCell"/>
</dbReference>
<keyword evidence="2 17" id="KW-0813">Transport</keyword>
<keyword evidence="3" id="KW-1003">Cell membrane</keyword>
<evidence type="ECO:0000256" key="16">
    <source>
        <dbReference type="ARBA" id="ARBA00034104"/>
    </source>
</evidence>
<feature type="chain" id="PRO_5038166762" evidence="17">
    <location>
        <begin position="27"/>
        <end position="564"/>
    </location>
</feature>
<keyword evidence="6 17" id="KW-1133">Transmembrane helix</keyword>
<dbReference type="FunFam" id="2.70.170.10:FF:000044">
    <property type="entry name" value="AcetylCholine Receptor"/>
    <property type="match status" value="1"/>
</dbReference>
<evidence type="ECO:0000256" key="2">
    <source>
        <dbReference type="ARBA" id="ARBA00022448"/>
    </source>
</evidence>